<dbReference type="InParanoid" id="A0A0R0KYZ1"/>
<feature type="compositionally biased region" description="Polar residues" evidence="1">
    <location>
        <begin position="96"/>
        <end position="105"/>
    </location>
</feature>
<evidence type="ECO:0000313" key="3">
    <source>
        <dbReference type="EnsemblPlants" id="KRH69477"/>
    </source>
</evidence>
<name>A0A0R0KYZ1_SOYBN</name>
<sequence length="210" mass="23777">MDLHVVELSSSHEPSEPTGANKDIGTSELTPEVSSNLEHLDRIELDSEVGKDTAPAAKTGEKKKKNDDQSHSGSSPTKSNVDLGKHNVEKEMTMDEVNSTDQTLGGNEENENSAKEDDKAENDQEEEAKNKMKSSKKKKGKGMREKQMILQQLMFLLKKREFRLRKQGPSNLPATLILRKLLRTPEKWLLRNVLKFLSQSLNTRRRLTRL</sequence>
<proteinExistence type="predicted"/>
<feature type="region of interest" description="Disordered" evidence="1">
    <location>
        <begin position="1"/>
        <end position="145"/>
    </location>
</feature>
<accession>A0A0R0KYZ1</accession>
<feature type="compositionally biased region" description="Basic residues" evidence="1">
    <location>
        <begin position="131"/>
        <end position="141"/>
    </location>
</feature>
<feature type="compositionally biased region" description="Basic and acidic residues" evidence="1">
    <location>
        <begin position="38"/>
        <end position="51"/>
    </location>
</feature>
<reference evidence="2 3" key="1">
    <citation type="journal article" date="2010" name="Nature">
        <title>Genome sequence of the palaeopolyploid soybean.</title>
        <authorList>
            <person name="Schmutz J."/>
            <person name="Cannon S.B."/>
            <person name="Schlueter J."/>
            <person name="Ma J."/>
            <person name="Mitros T."/>
            <person name="Nelson W."/>
            <person name="Hyten D.L."/>
            <person name="Song Q."/>
            <person name="Thelen J.J."/>
            <person name="Cheng J."/>
            <person name="Xu D."/>
            <person name="Hellsten U."/>
            <person name="May G.D."/>
            <person name="Yu Y."/>
            <person name="Sakurai T."/>
            <person name="Umezawa T."/>
            <person name="Bhattacharyya M.K."/>
            <person name="Sandhu D."/>
            <person name="Valliyodan B."/>
            <person name="Lindquist E."/>
            <person name="Peto M."/>
            <person name="Grant D."/>
            <person name="Shu S."/>
            <person name="Goodstein D."/>
            <person name="Barry K."/>
            <person name="Futrell-Griggs M."/>
            <person name="Abernathy B."/>
            <person name="Du J."/>
            <person name="Tian Z."/>
            <person name="Zhu L."/>
            <person name="Gill N."/>
            <person name="Joshi T."/>
            <person name="Libault M."/>
            <person name="Sethuraman A."/>
            <person name="Zhang X.-C."/>
            <person name="Shinozaki K."/>
            <person name="Nguyen H.T."/>
            <person name="Wing R.A."/>
            <person name="Cregan P."/>
            <person name="Specht J."/>
            <person name="Grimwood J."/>
            <person name="Rokhsar D."/>
            <person name="Stacey G."/>
            <person name="Shoemaker R.C."/>
            <person name="Jackson S.A."/>
        </authorList>
    </citation>
    <scope>NUCLEOTIDE SEQUENCE [LARGE SCALE GENOMIC DNA]</scope>
    <source>
        <strain evidence="3">cv. Williams 82</strain>
        <tissue evidence="2">Callus</tissue>
    </source>
</reference>
<keyword evidence="4" id="KW-1185">Reference proteome</keyword>
<evidence type="ECO:0000313" key="2">
    <source>
        <dbReference type="EMBL" id="KRH69477.1"/>
    </source>
</evidence>
<gene>
    <name evidence="2" type="ORF">GLYMA_02G030300</name>
</gene>
<evidence type="ECO:0000256" key="1">
    <source>
        <dbReference type="SAM" id="MobiDB-lite"/>
    </source>
</evidence>
<dbReference type="EMBL" id="CM000835">
    <property type="protein sequence ID" value="KRH69477.1"/>
    <property type="molecule type" value="Genomic_DNA"/>
</dbReference>
<dbReference type="Proteomes" id="UP000008827">
    <property type="component" value="Chromosome 2"/>
</dbReference>
<reference evidence="3" key="2">
    <citation type="submission" date="2018-02" db="UniProtKB">
        <authorList>
            <consortium name="EnsemblPlants"/>
        </authorList>
    </citation>
    <scope>IDENTIFICATION</scope>
    <source>
        <strain evidence="3">Williams 82</strain>
    </source>
</reference>
<feature type="compositionally biased region" description="Basic and acidic residues" evidence="1">
    <location>
        <begin position="83"/>
        <end position="93"/>
    </location>
</feature>
<dbReference type="Gramene" id="KRH69477">
    <property type="protein sequence ID" value="KRH69477"/>
    <property type="gene ID" value="GLYMA_02G030300"/>
</dbReference>
<reference evidence="2" key="3">
    <citation type="submission" date="2018-07" db="EMBL/GenBank/DDBJ databases">
        <title>WGS assembly of Glycine max.</title>
        <authorList>
            <person name="Schmutz J."/>
            <person name="Cannon S."/>
            <person name="Schlueter J."/>
            <person name="Ma J."/>
            <person name="Mitros T."/>
            <person name="Nelson W."/>
            <person name="Hyten D."/>
            <person name="Song Q."/>
            <person name="Thelen J."/>
            <person name="Cheng J."/>
            <person name="Xu D."/>
            <person name="Hellsten U."/>
            <person name="May G."/>
            <person name="Yu Y."/>
            <person name="Sakurai T."/>
            <person name="Umezawa T."/>
            <person name="Bhattacharyya M."/>
            <person name="Sandhu D."/>
            <person name="Valliyodan B."/>
            <person name="Lindquist E."/>
            <person name="Peto M."/>
            <person name="Grant D."/>
            <person name="Shu S."/>
            <person name="Goodstein D."/>
            <person name="Barry K."/>
            <person name="Futrell-Griggs M."/>
            <person name="Abernathy B."/>
            <person name="Du J."/>
            <person name="Tian Z."/>
            <person name="Zhu L."/>
            <person name="Gill N."/>
            <person name="Joshi T."/>
            <person name="Libault M."/>
            <person name="Sethuraman A."/>
            <person name="Zhang X."/>
            <person name="Shinozaki K."/>
            <person name="Nguyen H."/>
            <person name="Wing R."/>
            <person name="Cregan P."/>
            <person name="Specht J."/>
            <person name="Grimwood J."/>
            <person name="Rokhsar D."/>
            <person name="Stacey G."/>
            <person name="Shoemaker R."/>
            <person name="Jackson S."/>
        </authorList>
    </citation>
    <scope>NUCLEOTIDE SEQUENCE</scope>
    <source>
        <tissue evidence="2">Callus</tissue>
    </source>
</reference>
<evidence type="ECO:0000313" key="4">
    <source>
        <dbReference type="Proteomes" id="UP000008827"/>
    </source>
</evidence>
<feature type="compositionally biased region" description="Polar residues" evidence="1">
    <location>
        <begin position="71"/>
        <end position="80"/>
    </location>
</feature>
<protein>
    <submittedName>
        <fullName evidence="2 3">Uncharacterized protein</fullName>
    </submittedName>
</protein>
<feature type="compositionally biased region" description="Basic and acidic residues" evidence="1">
    <location>
        <begin position="112"/>
        <end position="130"/>
    </location>
</feature>
<feature type="compositionally biased region" description="Polar residues" evidence="1">
    <location>
        <begin position="27"/>
        <end position="37"/>
    </location>
</feature>
<dbReference type="EnsemblPlants" id="KRH69477">
    <property type="protein sequence ID" value="KRH69477"/>
    <property type="gene ID" value="GLYMA_02G030300"/>
</dbReference>
<organism evidence="2">
    <name type="scientific">Glycine max</name>
    <name type="common">Soybean</name>
    <name type="synonym">Glycine hispida</name>
    <dbReference type="NCBI Taxonomy" id="3847"/>
    <lineage>
        <taxon>Eukaryota</taxon>
        <taxon>Viridiplantae</taxon>
        <taxon>Streptophyta</taxon>
        <taxon>Embryophyta</taxon>
        <taxon>Tracheophyta</taxon>
        <taxon>Spermatophyta</taxon>
        <taxon>Magnoliopsida</taxon>
        <taxon>eudicotyledons</taxon>
        <taxon>Gunneridae</taxon>
        <taxon>Pentapetalae</taxon>
        <taxon>rosids</taxon>
        <taxon>fabids</taxon>
        <taxon>Fabales</taxon>
        <taxon>Fabaceae</taxon>
        <taxon>Papilionoideae</taxon>
        <taxon>50 kb inversion clade</taxon>
        <taxon>NPAAA clade</taxon>
        <taxon>indigoferoid/millettioid clade</taxon>
        <taxon>Phaseoleae</taxon>
        <taxon>Glycine</taxon>
        <taxon>Glycine subgen. Soja</taxon>
    </lineage>
</organism>
<dbReference type="AlphaFoldDB" id="A0A0R0KYZ1"/>